<evidence type="ECO:0000313" key="25">
    <source>
        <dbReference type="EMBL" id="KAL3063563.1"/>
    </source>
</evidence>
<dbReference type="InterPro" id="IPR006029">
    <property type="entry name" value="Neurotrans-gated_channel_TM"/>
</dbReference>
<evidence type="ECO:0000259" key="24">
    <source>
        <dbReference type="Pfam" id="PF02932"/>
    </source>
</evidence>
<feature type="region of interest" description="Disordered" evidence="20">
    <location>
        <begin position="358"/>
        <end position="384"/>
    </location>
</feature>
<evidence type="ECO:0000256" key="13">
    <source>
        <dbReference type="ARBA" id="ARBA00023286"/>
    </source>
</evidence>
<keyword evidence="7" id="KW-0406">Ion transport</keyword>
<evidence type="ECO:0000256" key="10">
    <source>
        <dbReference type="ARBA" id="ARBA00023170"/>
    </source>
</evidence>
<dbReference type="InterPro" id="IPR006202">
    <property type="entry name" value="Neur_chan_lig-bd"/>
</dbReference>
<feature type="domain" description="Neurotransmitter-gated ion-channel ligand-binding" evidence="23">
    <location>
        <begin position="36"/>
        <end position="229"/>
    </location>
</feature>
<dbReference type="EMBL" id="JBIYXZ010002071">
    <property type="protein sequence ID" value="KAL3063563.1"/>
    <property type="molecule type" value="Genomic_DNA"/>
</dbReference>
<evidence type="ECO:0000256" key="20">
    <source>
        <dbReference type="SAM" id="MobiDB-lite"/>
    </source>
</evidence>
<comment type="catalytic activity">
    <reaction evidence="18">
        <text>Ca(2+)(in) = Ca(2+)(out)</text>
        <dbReference type="Rhea" id="RHEA:29671"/>
        <dbReference type="ChEBI" id="CHEBI:29108"/>
    </reaction>
</comment>
<evidence type="ECO:0000259" key="23">
    <source>
        <dbReference type="Pfam" id="PF02931"/>
    </source>
</evidence>
<evidence type="ECO:0000256" key="14">
    <source>
        <dbReference type="ARBA" id="ARBA00023303"/>
    </source>
</evidence>
<dbReference type="Proteomes" id="UP001619887">
    <property type="component" value="Unassembled WGS sequence"/>
</dbReference>
<evidence type="ECO:0000256" key="8">
    <source>
        <dbReference type="ARBA" id="ARBA00023136"/>
    </source>
</evidence>
<evidence type="ECO:0000256" key="18">
    <source>
        <dbReference type="ARBA" id="ARBA00036634"/>
    </source>
</evidence>
<evidence type="ECO:0000256" key="11">
    <source>
        <dbReference type="ARBA" id="ARBA00023180"/>
    </source>
</evidence>
<dbReference type="FunFam" id="2.70.170.10:FF:000017">
    <property type="entry name" value="5-hydroxytryptamine receptor 3A"/>
    <property type="match status" value="1"/>
</dbReference>
<dbReference type="AlphaFoldDB" id="A0ABD2HCP0"/>
<protein>
    <recommendedName>
        <fullName evidence="27">5-hydroxytryptamine receptor 3A-like</fullName>
    </recommendedName>
</protein>
<dbReference type="GO" id="GO:0034220">
    <property type="term" value="P:monoatomic ion transmembrane transport"/>
    <property type="evidence" value="ECO:0007669"/>
    <property type="project" value="UniProtKB-KW"/>
</dbReference>
<keyword evidence="2" id="KW-1003">Cell membrane</keyword>
<organism evidence="25 26">
    <name type="scientific">Pagothenia borchgrevinki</name>
    <name type="common">Bald rockcod</name>
    <name type="synonym">Trematomus borchgrevinki</name>
    <dbReference type="NCBI Taxonomy" id="8213"/>
    <lineage>
        <taxon>Eukaryota</taxon>
        <taxon>Metazoa</taxon>
        <taxon>Chordata</taxon>
        <taxon>Craniata</taxon>
        <taxon>Vertebrata</taxon>
        <taxon>Euteleostomi</taxon>
        <taxon>Actinopterygii</taxon>
        <taxon>Neopterygii</taxon>
        <taxon>Teleostei</taxon>
        <taxon>Neoteleostei</taxon>
        <taxon>Acanthomorphata</taxon>
        <taxon>Eupercaria</taxon>
        <taxon>Perciformes</taxon>
        <taxon>Notothenioidei</taxon>
        <taxon>Nototheniidae</taxon>
        <taxon>Pagothenia</taxon>
    </lineage>
</organism>
<dbReference type="SUPFAM" id="SSF90112">
    <property type="entry name" value="Neurotransmitter-gated ion-channel transmembrane pore"/>
    <property type="match status" value="1"/>
</dbReference>
<dbReference type="InterPro" id="IPR018000">
    <property type="entry name" value="Neurotransmitter_ion_chnl_CS"/>
</dbReference>
<evidence type="ECO:0000256" key="1">
    <source>
        <dbReference type="ARBA" id="ARBA00022448"/>
    </source>
</evidence>
<dbReference type="Gene3D" id="1.20.58.390">
    <property type="entry name" value="Neurotransmitter-gated ion-channel transmembrane domain"/>
    <property type="match status" value="1"/>
</dbReference>
<dbReference type="SUPFAM" id="SSF63712">
    <property type="entry name" value="Nicotinic receptor ligand binding domain-like"/>
    <property type="match status" value="1"/>
</dbReference>
<feature type="chain" id="PRO_5044836072" description="5-hydroxytryptamine receptor 3A-like" evidence="22">
    <location>
        <begin position="18"/>
        <end position="449"/>
    </location>
</feature>
<evidence type="ECO:0000256" key="4">
    <source>
        <dbReference type="ARBA" id="ARBA00022729"/>
    </source>
</evidence>
<evidence type="ECO:0000256" key="3">
    <source>
        <dbReference type="ARBA" id="ARBA00022692"/>
    </source>
</evidence>
<keyword evidence="4 22" id="KW-0732">Signal</keyword>
<evidence type="ECO:0000256" key="21">
    <source>
        <dbReference type="SAM" id="Phobius"/>
    </source>
</evidence>
<accession>A0ABD2HCP0</accession>
<comment type="function">
    <text evidence="19">Forms serotonin (5-hydroxytryptamine/5-HT3)-activated cation-selective channel complexes, which when activated cause fast, depolarizing responses in neurons.</text>
</comment>
<dbReference type="Pfam" id="PF02932">
    <property type="entry name" value="Neur_chan_memb"/>
    <property type="match status" value="1"/>
</dbReference>
<keyword evidence="1" id="KW-0813">Transport</keyword>
<evidence type="ECO:0000256" key="12">
    <source>
        <dbReference type="ARBA" id="ARBA00023257"/>
    </source>
</evidence>
<dbReference type="InterPro" id="IPR038050">
    <property type="entry name" value="Neuro_actylchol_rec"/>
</dbReference>
<feature type="transmembrane region" description="Helical" evidence="21">
    <location>
        <begin position="291"/>
        <end position="318"/>
    </location>
</feature>
<evidence type="ECO:0000256" key="5">
    <source>
        <dbReference type="ARBA" id="ARBA00022989"/>
    </source>
</evidence>
<dbReference type="InterPro" id="IPR006201">
    <property type="entry name" value="Neur_channel"/>
</dbReference>
<evidence type="ECO:0000256" key="15">
    <source>
        <dbReference type="ARBA" id="ARBA00034104"/>
    </source>
</evidence>
<comment type="catalytic activity">
    <reaction evidence="17">
        <text>Na(+)(in) = Na(+)(out)</text>
        <dbReference type="Rhea" id="RHEA:34963"/>
        <dbReference type="ChEBI" id="CHEBI:29101"/>
    </reaction>
</comment>
<keyword evidence="26" id="KW-1185">Reference proteome</keyword>
<dbReference type="Pfam" id="PF02931">
    <property type="entry name" value="Neur_chan_LBD"/>
    <property type="match status" value="1"/>
</dbReference>
<evidence type="ECO:0000256" key="22">
    <source>
        <dbReference type="SAM" id="SignalP"/>
    </source>
</evidence>
<keyword evidence="5 21" id="KW-1133">Transmembrane helix</keyword>
<dbReference type="PANTHER" id="PTHR18945">
    <property type="entry name" value="NEUROTRANSMITTER GATED ION CHANNEL"/>
    <property type="match status" value="1"/>
</dbReference>
<name>A0ABD2HCP0_PAGBO</name>
<reference evidence="25 26" key="2">
    <citation type="journal article" date="2024" name="G3 (Bethesda)">
        <title>The genome of the cryopelagic Antarctic bald notothen, Trematomus borchgrevinki.</title>
        <authorList>
            <person name="Rayamajhi N."/>
            <person name="Rivera-Colon A.G."/>
            <person name="Minhas B.F."/>
            <person name="Cheng C.C."/>
            <person name="Catchen J.M."/>
        </authorList>
    </citation>
    <scope>NUCLEOTIDE SEQUENCE [LARGE SCALE GENOMIC DNA]</scope>
    <source>
        <strain evidence="25">AGRC-2024</strain>
    </source>
</reference>
<dbReference type="PROSITE" id="PS00236">
    <property type="entry name" value="NEUROTR_ION_CHANNEL"/>
    <property type="match status" value="1"/>
</dbReference>
<dbReference type="InterPro" id="IPR036719">
    <property type="entry name" value="Neuro-gated_channel_TM_sf"/>
</dbReference>
<keyword evidence="13" id="KW-1071">Ligand-gated ion channel</keyword>
<comment type="caution">
    <text evidence="25">The sequence shown here is derived from an EMBL/GenBank/DDBJ whole genome shotgun (WGS) entry which is preliminary data.</text>
</comment>
<evidence type="ECO:0000256" key="7">
    <source>
        <dbReference type="ARBA" id="ARBA00023065"/>
    </source>
</evidence>
<keyword evidence="9" id="KW-1015">Disulfide bond</keyword>
<keyword evidence="11" id="KW-0325">Glycoprotein</keyword>
<evidence type="ECO:0008006" key="27">
    <source>
        <dbReference type="Google" id="ProtNLM"/>
    </source>
</evidence>
<gene>
    <name evidence="25" type="ORF">OYC64_003183</name>
</gene>
<dbReference type="InterPro" id="IPR036734">
    <property type="entry name" value="Neur_chan_lig-bd_sf"/>
</dbReference>
<feature type="signal peptide" evidence="22">
    <location>
        <begin position="1"/>
        <end position="17"/>
    </location>
</feature>
<dbReference type="Gene3D" id="2.70.170.10">
    <property type="entry name" value="Neurotransmitter-gated ion-channel ligand-binding domain"/>
    <property type="match status" value="1"/>
</dbReference>
<evidence type="ECO:0000256" key="9">
    <source>
        <dbReference type="ARBA" id="ARBA00023157"/>
    </source>
</evidence>
<keyword evidence="3 21" id="KW-0812">Transmembrane</keyword>
<proteinExistence type="predicted"/>
<feature type="transmembrane region" description="Helical" evidence="21">
    <location>
        <begin position="422"/>
        <end position="441"/>
    </location>
</feature>
<keyword evidence="10" id="KW-0675">Receptor</keyword>
<comment type="catalytic activity">
    <reaction evidence="16">
        <text>K(+)(in) = K(+)(out)</text>
        <dbReference type="Rhea" id="RHEA:29463"/>
        <dbReference type="ChEBI" id="CHEBI:29103"/>
    </reaction>
</comment>
<reference evidence="25 26" key="1">
    <citation type="journal article" date="2022" name="G3 (Bethesda)">
        <title>Evaluating Illumina-, Nanopore-, and PacBio-based genome assembly strategies with the bald notothen, Trematomus borchgrevinki.</title>
        <authorList>
            <person name="Rayamajhi N."/>
            <person name="Cheng C.C."/>
            <person name="Catchen J.M."/>
        </authorList>
    </citation>
    <scope>NUCLEOTIDE SEQUENCE [LARGE SCALE GENOMIC DNA]</scope>
    <source>
        <strain evidence="25">AGRC-2024</strain>
    </source>
</reference>
<keyword evidence="8 21" id="KW-0472">Membrane</keyword>
<keyword evidence="14" id="KW-0407">Ion channel</keyword>
<evidence type="ECO:0000313" key="26">
    <source>
        <dbReference type="Proteomes" id="UP001619887"/>
    </source>
</evidence>
<comment type="subcellular location">
    <subcellularLocation>
        <location evidence="15">Postsynaptic cell membrane</location>
        <topology evidence="15">Multi-pass membrane protein</topology>
    </subcellularLocation>
</comment>
<feature type="compositionally biased region" description="Polar residues" evidence="20">
    <location>
        <begin position="365"/>
        <end position="378"/>
    </location>
</feature>
<evidence type="ECO:0000256" key="17">
    <source>
        <dbReference type="ARBA" id="ARBA00036239"/>
    </source>
</evidence>
<keyword evidence="6" id="KW-0770">Synapse</keyword>
<evidence type="ECO:0000256" key="19">
    <source>
        <dbReference type="ARBA" id="ARBA00037540"/>
    </source>
</evidence>
<evidence type="ECO:0000256" key="6">
    <source>
        <dbReference type="ARBA" id="ARBA00023018"/>
    </source>
</evidence>
<evidence type="ECO:0000256" key="16">
    <source>
        <dbReference type="ARBA" id="ARBA00034430"/>
    </source>
</evidence>
<feature type="domain" description="Neurotransmitter-gated ion-channel transmembrane" evidence="24">
    <location>
        <begin position="239"/>
        <end position="329"/>
    </location>
</feature>
<dbReference type="GO" id="GO:0045211">
    <property type="term" value="C:postsynaptic membrane"/>
    <property type="evidence" value="ECO:0007669"/>
    <property type="project" value="UniProtKB-SubCell"/>
</dbReference>
<feature type="transmembrane region" description="Helical" evidence="21">
    <location>
        <begin position="231"/>
        <end position="250"/>
    </location>
</feature>
<keyword evidence="12" id="KW-0628">Postsynaptic cell membrane</keyword>
<evidence type="ECO:0000256" key="2">
    <source>
        <dbReference type="ARBA" id="ARBA00022475"/>
    </source>
</evidence>
<sequence>MKTVILALMVLVVVSQGTKFSYQDVLTHLNLTKTKELRSMIRPVNDYREPTVVNLHMFLLAILDVREIDQTFVSLIQIYTGWEDPHIRWDSEDFDGLEEMTVPADLLWKPDVKIEEMLEKDNSVPNSFITIDSDGTVEQVRDLRVVSSCKMHIYKFPFDTQSCNLSLTSIAYPVEELRFEFINDSKLVTEWTRQSIQSEWQFINMTVQYRPQSDQRQSVVIYTIRMKRNHGVFIANFLVPIMFLYCLDLASFLMSDSGGEKVSFKVTVLLAVTVMQLLLNEMLPSSTDVVPLIAVFCIGMFGLMMINLLETILVMYLIEKDSASEETKADKNCSLSDDCGDVKKWTQCVRWCKVSDDPPSEPLSMANQEQSGQLMEESTSPDELSEAVKGLSLLLSRKEERKRRKEERKPGYWTRVARKFNIIFFFVYVTVSALFLVVIFSEWTNSKDE</sequence>